<accession>A0A1I1V9R7</accession>
<organism evidence="1 2">
    <name type="scientific">Nannocystis exedens</name>
    <dbReference type="NCBI Taxonomy" id="54"/>
    <lineage>
        <taxon>Bacteria</taxon>
        <taxon>Pseudomonadati</taxon>
        <taxon>Myxococcota</taxon>
        <taxon>Polyangia</taxon>
        <taxon>Nannocystales</taxon>
        <taxon>Nannocystaceae</taxon>
        <taxon>Nannocystis</taxon>
    </lineage>
</organism>
<name>A0A1I1V9R7_9BACT</name>
<evidence type="ECO:0000313" key="2">
    <source>
        <dbReference type="Proteomes" id="UP000199400"/>
    </source>
</evidence>
<proteinExistence type="predicted"/>
<sequence>MSFGALSIAAVCTLLAACREPVGGGPEVLAEACTVTEPTRVVAAPPGFVADPAVWYGLEVLGDHLLFTFDRFDAPDRVYWRFDRCTGELAPFPALAPGLHNPHAITTADGLVVYANDAIGRPYILGRLDGDEDHEARPVPGLPESLDGAASAGVNPAPFHLFYERHPSERGAYAAGIGGATTTWYRHDGDPDVPAVALGEFVLVRGIAGEFGQYHVLYDDGELHRLDILTGDSELLLAGVRHFQPLAEQNKVVWQELGDDLVETIYVHDFATGDDLAIAVNDFAQQSWLRDPEQGDLGGVRVSDHGDLVAQPGPDRVLVRVVRTTDAESFAIPEHIRFIGFAGEQIILLTEDDPERVLVLWDPVGGGVREWYRGADVTVALRRVDGDQVEYFQGDPGDSDTGTLWRVDLSTGERERLLVRTTWNPLELADGRYFIAFDRQVLLGPPLSGSAYVAEFTRDLKLVDPGTSLYTAIADDVTAYALLPDVGVAYLAPQGPAPGVWIHPLPLKQ</sequence>
<dbReference type="RefSeq" id="WP_096330419.1">
    <property type="nucleotide sequence ID" value="NZ_FOMX01000004.1"/>
</dbReference>
<protein>
    <recommendedName>
        <fullName evidence="3">ELWxxDGT repeat-containing protein</fullName>
    </recommendedName>
</protein>
<dbReference type="EMBL" id="FOMX01000004">
    <property type="protein sequence ID" value="SFD79831.1"/>
    <property type="molecule type" value="Genomic_DNA"/>
</dbReference>
<dbReference type="SUPFAM" id="SSF82171">
    <property type="entry name" value="DPP6 N-terminal domain-like"/>
    <property type="match status" value="1"/>
</dbReference>
<evidence type="ECO:0000313" key="1">
    <source>
        <dbReference type="EMBL" id="SFD79831.1"/>
    </source>
</evidence>
<keyword evidence="2" id="KW-1185">Reference proteome</keyword>
<evidence type="ECO:0008006" key="3">
    <source>
        <dbReference type="Google" id="ProtNLM"/>
    </source>
</evidence>
<dbReference type="AlphaFoldDB" id="A0A1I1V9R7"/>
<reference evidence="2" key="1">
    <citation type="submission" date="2016-10" db="EMBL/GenBank/DDBJ databases">
        <authorList>
            <person name="Varghese N."/>
            <person name="Submissions S."/>
        </authorList>
    </citation>
    <scope>NUCLEOTIDE SEQUENCE [LARGE SCALE GENOMIC DNA]</scope>
    <source>
        <strain evidence="2">ATCC 25963</strain>
    </source>
</reference>
<gene>
    <name evidence="1" type="ORF">SAMN02745121_01654</name>
</gene>
<dbReference type="Proteomes" id="UP000199400">
    <property type="component" value="Unassembled WGS sequence"/>
</dbReference>